<keyword evidence="8" id="KW-1185">Reference proteome</keyword>
<feature type="domain" description="Cyclic nucleotide-binding" evidence="5">
    <location>
        <begin position="16"/>
        <end position="136"/>
    </location>
</feature>
<dbReference type="InterPro" id="IPR036390">
    <property type="entry name" value="WH_DNA-bd_sf"/>
</dbReference>
<name>A0A4Y3P8C0_BREPA</name>
<keyword evidence="3" id="KW-0010">Activator</keyword>
<dbReference type="AlphaFoldDB" id="A0A4Y3P8C0"/>
<accession>A0A4Y3P8C0</accession>
<organism evidence="7 8">
    <name type="scientific">Brevibacillus parabrevis</name>
    <dbReference type="NCBI Taxonomy" id="54914"/>
    <lineage>
        <taxon>Bacteria</taxon>
        <taxon>Bacillati</taxon>
        <taxon>Bacillota</taxon>
        <taxon>Bacilli</taxon>
        <taxon>Bacillales</taxon>
        <taxon>Paenibacillaceae</taxon>
        <taxon>Brevibacillus</taxon>
    </lineage>
</organism>
<dbReference type="Pfam" id="PF13545">
    <property type="entry name" value="HTH_Crp_2"/>
    <property type="match status" value="1"/>
</dbReference>
<gene>
    <name evidence="7" type="ORF">BPA01_02800</name>
</gene>
<evidence type="ECO:0000256" key="3">
    <source>
        <dbReference type="ARBA" id="ARBA00023159"/>
    </source>
</evidence>
<feature type="domain" description="HTH crp-type" evidence="6">
    <location>
        <begin position="150"/>
        <end position="227"/>
    </location>
</feature>
<evidence type="ECO:0000313" key="7">
    <source>
        <dbReference type="EMBL" id="GEB30700.1"/>
    </source>
</evidence>
<evidence type="ECO:0000256" key="1">
    <source>
        <dbReference type="ARBA" id="ARBA00023015"/>
    </source>
</evidence>
<reference evidence="7 8" key="1">
    <citation type="submission" date="2019-06" db="EMBL/GenBank/DDBJ databases">
        <title>Whole genome shotgun sequence of Brevibacillus parabrevis NBRC 12334.</title>
        <authorList>
            <person name="Hosoyama A."/>
            <person name="Uohara A."/>
            <person name="Ohji S."/>
            <person name="Ichikawa N."/>
        </authorList>
    </citation>
    <scope>NUCLEOTIDE SEQUENCE [LARGE SCALE GENOMIC DNA]</scope>
    <source>
        <strain evidence="7 8">NBRC 12334</strain>
    </source>
</reference>
<dbReference type="PANTHER" id="PTHR24567:SF74">
    <property type="entry name" value="HTH-TYPE TRANSCRIPTIONAL REGULATOR ARCR"/>
    <property type="match status" value="1"/>
</dbReference>
<keyword evidence="4" id="KW-0804">Transcription</keyword>
<proteinExistence type="predicted"/>
<dbReference type="CDD" id="cd00038">
    <property type="entry name" value="CAP_ED"/>
    <property type="match status" value="1"/>
</dbReference>
<dbReference type="SMART" id="SM00100">
    <property type="entry name" value="cNMP"/>
    <property type="match status" value="1"/>
</dbReference>
<dbReference type="InterPro" id="IPR014710">
    <property type="entry name" value="RmlC-like_jellyroll"/>
</dbReference>
<dbReference type="Gene3D" id="1.10.10.10">
    <property type="entry name" value="Winged helix-like DNA-binding domain superfamily/Winged helix DNA-binding domain"/>
    <property type="match status" value="1"/>
</dbReference>
<dbReference type="SMART" id="SM00419">
    <property type="entry name" value="HTH_CRP"/>
    <property type="match status" value="1"/>
</dbReference>
<dbReference type="Proteomes" id="UP000316882">
    <property type="component" value="Unassembled WGS sequence"/>
</dbReference>
<evidence type="ECO:0000313" key="8">
    <source>
        <dbReference type="Proteomes" id="UP000316882"/>
    </source>
</evidence>
<dbReference type="GO" id="GO:0005829">
    <property type="term" value="C:cytosol"/>
    <property type="evidence" value="ECO:0007669"/>
    <property type="project" value="TreeGrafter"/>
</dbReference>
<dbReference type="Pfam" id="PF00027">
    <property type="entry name" value="cNMP_binding"/>
    <property type="match status" value="1"/>
</dbReference>
<evidence type="ECO:0000259" key="6">
    <source>
        <dbReference type="PROSITE" id="PS51063"/>
    </source>
</evidence>
<sequence>MLSTGPISSVLRCFHLFRNLSEHELEAVAATCKSGEFARGDYLFYQSEEILQVYFVISGRVRLFSTSEDGKEQTFLLADQGDMFPHLGFFRTDSYPHHAVALDDVHCLVIPVRTFEQLLLAHPAISFKIMQVLADKIIDLQQRLEDKTFYPVESQLVSLLLRLSETHAARLDAEWLRFSTTFTNSELAGMLGTTRETVNRTIQKLKKQQAVVMAQGGSMHIHLEKLRSLLPDTPVVPIDPQKDHFIRTHAQTCCVRGCHEV</sequence>
<dbReference type="PANTHER" id="PTHR24567">
    <property type="entry name" value="CRP FAMILY TRANSCRIPTIONAL REGULATORY PROTEIN"/>
    <property type="match status" value="1"/>
</dbReference>
<dbReference type="InterPro" id="IPR018490">
    <property type="entry name" value="cNMP-bd_dom_sf"/>
</dbReference>
<dbReference type="EMBL" id="BJMH01000001">
    <property type="protein sequence ID" value="GEB30700.1"/>
    <property type="molecule type" value="Genomic_DNA"/>
</dbReference>
<dbReference type="InterPro" id="IPR050397">
    <property type="entry name" value="Env_Response_Regulators"/>
</dbReference>
<keyword evidence="1" id="KW-0805">Transcription regulation</keyword>
<dbReference type="PROSITE" id="PS50042">
    <property type="entry name" value="CNMP_BINDING_3"/>
    <property type="match status" value="1"/>
</dbReference>
<dbReference type="InterPro" id="IPR012318">
    <property type="entry name" value="HTH_CRP"/>
</dbReference>
<dbReference type="GO" id="GO:0003677">
    <property type="term" value="F:DNA binding"/>
    <property type="evidence" value="ECO:0007669"/>
    <property type="project" value="UniProtKB-KW"/>
</dbReference>
<dbReference type="SUPFAM" id="SSF46785">
    <property type="entry name" value="Winged helix' DNA-binding domain"/>
    <property type="match status" value="1"/>
</dbReference>
<dbReference type="Gene3D" id="2.60.120.10">
    <property type="entry name" value="Jelly Rolls"/>
    <property type="match status" value="1"/>
</dbReference>
<dbReference type="PROSITE" id="PS51063">
    <property type="entry name" value="HTH_CRP_2"/>
    <property type="match status" value="1"/>
</dbReference>
<keyword evidence="2" id="KW-0238">DNA-binding</keyword>
<dbReference type="InterPro" id="IPR000595">
    <property type="entry name" value="cNMP-bd_dom"/>
</dbReference>
<evidence type="ECO:0000256" key="2">
    <source>
        <dbReference type="ARBA" id="ARBA00023125"/>
    </source>
</evidence>
<dbReference type="SUPFAM" id="SSF51206">
    <property type="entry name" value="cAMP-binding domain-like"/>
    <property type="match status" value="1"/>
</dbReference>
<dbReference type="InterPro" id="IPR036388">
    <property type="entry name" value="WH-like_DNA-bd_sf"/>
</dbReference>
<dbReference type="RefSeq" id="WP_167470234.1">
    <property type="nucleotide sequence ID" value="NZ_BJMH01000001.1"/>
</dbReference>
<dbReference type="GO" id="GO:0003700">
    <property type="term" value="F:DNA-binding transcription factor activity"/>
    <property type="evidence" value="ECO:0007669"/>
    <property type="project" value="TreeGrafter"/>
</dbReference>
<evidence type="ECO:0000259" key="5">
    <source>
        <dbReference type="PROSITE" id="PS50042"/>
    </source>
</evidence>
<comment type="caution">
    <text evidence="7">The sequence shown here is derived from an EMBL/GenBank/DDBJ whole genome shotgun (WGS) entry which is preliminary data.</text>
</comment>
<protein>
    <submittedName>
        <fullName evidence="7">Transcriptional regulator</fullName>
    </submittedName>
</protein>
<evidence type="ECO:0000256" key="4">
    <source>
        <dbReference type="ARBA" id="ARBA00023163"/>
    </source>
</evidence>